<evidence type="ECO:0000313" key="3">
    <source>
        <dbReference type="Proteomes" id="UP000498740"/>
    </source>
</evidence>
<dbReference type="AlphaFoldDB" id="A0A7J0CPZ3"/>
<name>A0A7J0CPZ3_STRMI</name>
<comment type="caution">
    <text evidence="2">The sequence shown here is derived from an EMBL/GenBank/DDBJ whole genome shotgun (WGS) entry which is preliminary data.</text>
</comment>
<dbReference type="Proteomes" id="UP000498740">
    <property type="component" value="Unassembled WGS sequence"/>
</dbReference>
<dbReference type="EMBL" id="BLWD01000001">
    <property type="protein sequence ID" value="GFN04571.1"/>
    <property type="molecule type" value="Genomic_DNA"/>
</dbReference>
<evidence type="ECO:0000313" key="2">
    <source>
        <dbReference type="EMBL" id="GFN04571.1"/>
    </source>
</evidence>
<feature type="compositionally biased region" description="Basic residues" evidence="1">
    <location>
        <begin position="217"/>
        <end position="228"/>
    </location>
</feature>
<organism evidence="2 3">
    <name type="scientific">Streptomyces microflavus</name>
    <name type="common">Streptomyces lipmanii</name>
    <dbReference type="NCBI Taxonomy" id="1919"/>
    <lineage>
        <taxon>Bacteria</taxon>
        <taxon>Bacillati</taxon>
        <taxon>Actinomycetota</taxon>
        <taxon>Actinomycetes</taxon>
        <taxon>Kitasatosporales</taxon>
        <taxon>Streptomycetaceae</taxon>
        <taxon>Streptomyces</taxon>
    </lineage>
</organism>
<gene>
    <name evidence="2" type="ORF">Smic_31270</name>
</gene>
<accession>A0A7J0CPZ3</accession>
<reference evidence="2 3" key="1">
    <citation type="submission" date="2020-05" db="EMBL/GenBank/DDBJ databases">
        <title>Whole genome shotgun sequence of Streptomyces microflavus NBRC 13062.</title>
        <authorList>
            <person name="Komaki H."/>
            <person name="Tamura T."/>
        </authorList>
    </citation>
    <scope>NUCLEOTIDE SEQUENCE [LARGE SCALE GENOMIC DNA]</scope>
    <source>
        <strain evidence="2 3">NBRC 13062</strain>
    </source>
</reference>
<feature type="region of interest" description="Disordered" evidence="1">
    <location>
        <begin position="122"/>
        <end position="228"/>
    </location>
</feature>
<proteinExistence type="predicted"/>
<evidence type="ECO:0000256" key="1">
    <source>
        <dbReference type="SAM" id="MobiDB-lite"/>
    </source>
</evidence>
<sequence>MGHGEGRVRRAALRVLADHDVGQPHGGQGVLDGNGVQDVARDPPARLTPVQDFGLLLDQDPDHGVAPAGDHHPAAGVPAEPLELLVDPQLVDAAGVPVGVGEVGAAHRADPAGEVGARRLVGHGHRPPLPLGRGGQNRDRSAVLAEGQQGDVVAGGFPDGRHRQLPSAGAEPDVVGRRTLDHVQGREHRPGCDQYGAARARGLSPPRDEDAPEGAVRSHRRPVPRAGR</sequence>
<protein>
    <submittedName>
        <fullName evidence="2">Uncharacterized protein</fullName>
    </submittedName>
</protein>
<feature type="compositionally biased region" description="Basic and acidic residues" evidence="1">
    <location>
        <begin position="174"/>
        <end position="191"/>
    </location>
</feature>